<evidence type="ECO:0000256" key="15">
    <source>
        <dbReference type="SAM" id="Phobius"/>
    </source>
</evidence>
<evidence type="ECO:0000313" key="19">
    <source>
        <dbReference type="Proteomes" id="UP000024836"/>
    </source>
</evidence>
<evidence type="ECO:0000256" key="5">
    <source>
        <dbReference type="ARBA" id="ARBA00022519"/>
    </source>
</evidence>
<dbReference type="InterPro" id="IPR003661">
    <property type="entry name" value="HisK_dim/P_dom"/>
</dbReference>
<keyword evidence="13" id="KW-0902">Two-component regulatory system</keyword>
<evidence type="ECO:0000256" key="3">
    <source>
        <dbReference type="ARBA" id="ARBA00012438"/>
    </source>
</evidence>
<feature type="transmembrane region" description="Helical" evidence="15">
    <location>
        <begin position="167"/>
        <end position="186"/>
    </location>
</feature>
<dbReference type="InterPro" id="IPR004358">
    <property type="entry name" value="Sig_transdc_His_kin-like_C"/>
</dbReference>
<evidence type="ECO:0000256" key="7">
    <source>
        <dbReference type="ARBA" id="ARBA00022679"/>
    </source>
</evidence>
<protein>
    <recommendedName>
        <fullName evidence="3">histidine kinase</fullName>
        <ecNumber evidence="3">2.7.13.3</ecNumber>
    </recommendedName>
</protein>
<dbReference type="RefSeq" id="WP_035251306.1">
    <property type="nucleotide sequence ID" value="NZ_AQQY01000006.1"/>
</dbReference>
<proteinExistence type="predicted"/>
<comment type="subcellular location">
    <subcellularLocation>
        <location evidence="2">Cell inner membrane</location>
        <topology evidence="2">Multi-pass membrane protein</topology>
    </subcellularLocation>
</comment>
<accession>A0A058ZJN2</accession>
<dbReference type="EMBL" id="AQQY01000006">
    <property type="protein sequence ID" value="KCV81809.1"/>
    <property type="molecule type" value="Genomic_DNA"/>
</dbReference>
<dbReference type="AlphaFoldDB" id="A0A058ZJN2"/>
<keyword evidence="4" id="KW-1003">Cell membrane</keyword>
<feature type="transmembrane region" description="Helical" evidence="15">
    <location>
        <begin position="20"/>
        <end position="39"/>
    </location>
</feature>
<evidence type="ECO:0000256" key="4">
    <source>
        <dbReference type="ARBA" id="ARBA00022475"/>
    </source>
</evidence>
<evidence type="ECO:0000256" key="1">
    <source>
        <dbReference type="ARBA" id="ARBA00000085"/>
    </source>
</evidence>
<evidence type="ECO:0000256" key="8">
    <source>
        <dbReference type="ARBA" id="ARBA00022692"/>
    </source>
</evidence>
<dbReference type="PROSITE" id="PS50109">
    <property type="entry name" value="HIS_KIN"/>
    <property type="match status" value="1"/>
</dbReference>
<keyword evidence="12 15" id="KW-1133">Transmembrane helix</keyword>
<keyword evidence="19" id="KW-1185">Reference proteome</keyword>
<dbReference type="EC" id="2.7.13.3" evidence="3"/>
<dbReference type="CDD" id="cd00082">
    <property type="entry name" value="HisKA"/>
    <property type="match status" value="1"/>
</dbReference>
<name>A0A058ZJN2_9RHOB</name>
<evidence type="ECO:0000256" key="6">
    <source>
        <dbReference type="ARBA" id="ARBA00022553"/>
    </source>
</evidence>
<dbReference type="InterPro" id="IPR005467">
    <property type="entry name" value="His_kinase_dom"/>
</dbReference>
<dbReference type="Proteomes" id="UP000024836">
    <property type="component" value="Unassembled WGS sequence"/>
</dbReference>
<evidence type="ECO:0000259" key="17">
    <source>
        <dbReference type="PROSITE" id="PS50885"/>
    </source>
</evidence>
<keyword evidence="9" id="KW-0547">Nucleotide-binding</keyword>
<gene>
    <name evidence="18" type="ORF">ATO10_10700</name>
</gene>
<dbReference type="PATRIC" id="fig|1461693.3.peg.2167"/>
<evidence type="ECO:0000256" key="9">
    <source>
        <dbReference type="ARBA" id="ARBA00022741"/>
    </source>
</evidence>
<dbReference type="GO" id="GO:0005886">
    <property type="term" value="C:plasma membrane"/>
    <property type="evidence" value="ECO:0007669"/>
    <property type="project" value="UniProtKB-SubCell"/>
</dbReference>
<dbReference type="InterPro" id="IPR003660">
    <property type="entry name" value="HAMP_dom"/>
</dbReference>
<dbReference type="CDD" id="cd00075">
    <property type="entry name" value="HATPase"/>
    <property type="match status" value="1"/>
</dbReference>
<dbReference type="SUPFAM" id="SSF47384">
    <property type="entry name" value="Homodimeric domain of signal transducing histidine kinase"/>
    <property type="match status" value="1"/>
</dbReference>
<keyword evidence="5" id="KW-0997">Cell inner membrane</keyword>
<dbReference type="InterPro" id="IPR036890">
    <property type="entry name" value="HATPase_C_sf"/>
</dbReference>
<dbReference type="Pfam" id="PF02518">
    <property type="entry name" value="HATPase_c"/>
    <property type="match status" value="1"/>
</dbReference>
<dbReference type="SMART" id="SM00387">
    <property type="entry name" value="HATPase_c"/>
    <property type="match status" value="1"/>
</dbReference>
<dbReference type="Pfam" id="PF00512">
    <property type="entry name" value="HisKA"/>
    <property type="match status" value="1"/>
</dbReference>
<dbReference type="InterPro" id="IPR036097">
    <property type="entry name" value="HisK_dim/P_sf"/>
</dbReference>
<dbReference type="PRINTS" id="PR00344">
    <property type="entry name" value="BCTRLSENSOR"/>
</dbReference>
<dbReference type="Gene3D" id="6.10.340.10">
    <property type="match status" value="1"/>
</dbReference>
<keyword evidence="6" id="KW-0597">Phosphoprotein</keyword>
<keyword evidence="14 15" id="KW-0472">Membrane</keyword>
<keyword evidence="11" id="KW-0067">ATP-binding</keyword>
<dbReference type="GO" id="GO:0000155">
    <property type="term" value="F:phosphorelay sensor kinase activity"/>
    <property type="evidence" value="ECO:0007669"/>
    <property type="project" value="InterPro"/>
</dbReference>
<comment type="caution">
    <text evidence="18">The sequence shown here is derived from an EMBL/GenBank/DDBJ whole genome shotgun (WGS) entry which is preliminary data.</text>
</comment>
<dbReference type="Gene3D" id="1.10.287.130">
    <property type="match status" value="1"/>
</dbReference>
<dbReference type="InterPro" id="IPR003594">
    <property type="entry name" value="HATPase_dom"/>
</dbReference>
<dbReference type="PANTHER" id="PTHR44936">
    <property type="entry name" value="SENSOR PROTEIN CREC"/>
    <property type="match status" value="1"/>
</dbReference>
<dbReference type="STRING" id="1461693.ATO10_10700"/>
<dbReference type="PROSITE" id="PS50885">
    <property type="entry name" value="HAMP"/>
    <property type="match status" value="1"/>
</dbReference>
<evidence type="ECO:0000256" key="14">
    <source>
        <dbReference type="ARBA" id="ARBA00023136"/>
    </source>
</evidence>
<dbReference type="GO" id="GO:0005524">
    <property type="term" value="F:ATP binding"/>
    <property type="evidence" value="ECO:0007669"/>
    <property type="project" value="UniProtKB-KW"/>
</dbReference>
<dbReference type="InterPro" id="IPR050980">
    <property type="entry name" value="2C_sensor_his_kinase"/>
</dbReference>
<dbReference type="SUPFAM" id="SSF55874">
    <property type="entry name" value="ATPase domain of HSP90 chaperone/DNA topoisomerase II/histidine kinase"/>
    <property type="match status" value="1"/>
</dbReference>
<dbReference type="SMART" id="SM00304">
    <property type="entry name" value="HAMP"/>
    <property type="match status" value="1"/>
</dbReference>
<evidence type="ECO:0000313" key="18">
    <source>
        <dbReference type="EMBL" id="KCV81809.1"/>
    </source>
</evidence>
<feature type="domain" description="Histidine kinase" evidence="16">
    <location>
        <begin position="246"/>
        <end position="445"/>
    </location>
</feature>
<dbReference type="eggNOG" id="COG0642">
    <property type="taxonomic scope" value="Bacteria"/>
</dbReference>
<dbReference type="Pfam" id="PF00672">
    <property type="entry name" value="HAMP"/>
    <property type="match status" value="1"/>
</dbReference>
<dbReference type="PANTHER" id="PTHR44936:SF5">
    <property type="entry name" value="SENSOR HISTIDINE KINASE ENVZ"/>
    <property type="match status" value="1"/>
</dbReference>
<keyword evidence="8 15" id="KW-0812">Transmembrane</keyword>
<reference evidence="18 19" key="1">
    <citation type="submission" date="2013-04" db="EMBL/GenBank/DDBJ databases">
        <title>Shimia sp. 22II-S11-Z10 Genome Sequencing.</title>
        <authorList>
            <person name="Lai Q."/>
            <person name="Li G."/>
            <person name="Shao Z."/>
        </authorList>
    </citation>
    <scope>NUCLEOTIDE SEQUENCE [LARGE SCALE GENOMIC DNA]</scope>
    <source>
        <strain evidence="19">22II-S11-Z10</strain>
    </source>
</reference>
<sequence length="445" mass="48823">MKQGWIKRTLPRSLYGRAALILIVPIVTIQLVVSVQFIQRHFEGVTKQMSRNMAREVSFIVDQIDAAPSLPLALQDLTPALSALAIEVAPTDQATGPDRRSPIDLSGRFVISNLYAQLPQLVSVDLRGDTPWYEVAKQLRLHLKTRHGDVEVAFERVRVSASNPHQLLVLMIFASILMTVIAFIFLRNQLRPIRRLARAAEAFGKGQSVPYRISGANEVRAAGSAFLNMRGRIERQIEQRTMMLSGVSHDLRTPLTRMRLSLSLMEETPETEELNRDVKDMERMLDGFLDFARSETLDDPEPTDPAALLRGVADKAVRSGGVVTLGVLPDGVSVPLRAVAIERAVQNLVNNALNYGASCHLSLDVSDKMIRFSVEDDGPGIPADQREAAVKAFNRLDQSRNQNRAPGVGLGLAIASEIARSHGGVLRLGDSGDLGGLKAELVLAR</sequence>
<dbReference type="Gene3D" id="3.30.565.10">
    <property type="entry name" value="Histidine kinase-like ATPase, C-terminal domain"/>
    <property type="match status" value="1"/>
</dbReference>
<evidence type="ECO:0000256" key="12">
    <source>
        <dbReference type="ARBA" id="ARBA00022989"/>
    </source>
</evidence>
<organism evidence="18 19">
    <name type="scientific">Actibacterium atlanticum</name>
    <dbReference type="NCBI Taxonomy" id="1461693"/>
    <lineage>
        <taxon>Bacteria</taxon>
        <taxon>Pseudomonadati</taxon>
        <taxon>Pseudomonadota</taxon>
        <taxon>Alphaproteobacteria</taxon>
        <taxon>Rhodobacterales</taxon>
        <taxon>Roseobacteraceae</taxon>
        <taxon>Actibacterium</taxon>
    </lineage>
</organism>
<evidence type="ECO:0000256" key="10">
    <source>
        <dbReference type="ARBA" id="ARBA00022777"/>
    </source>
</evidence>
<evidence type="ECO:0000256" key="11">
    <source>
        <dbReference type="ARBA" id="ARBA00022840"/>
    </source>
</evidence>
<evidence type="ECO:0000256" key="13">
    <source>
        <dbReference type="ARBA" id="ARBA00023012"/>
    </source>
</evidence>
<evidence type="ECO:0000259" key="16">
    <source>
        <dbReference type="PROSITE" id="PS50109"/>
    </source>
</evidence>
<evidence type="ECO:0000256" key="2">
    <source>
        <dbReference type="ARBA" id="ARBA00004429"/>
    </source>
</evidence>
<comment type="catalytic activity">
    <reaction evidence="1">
        <text>ATP + protein L-histidine = ADP + protein N-phospho-L-histidine.</text>
        <dbReference type="EC" id="2.7.13.3"/>
    </reaction>
</comment>
<keyword evidence="10 18" id="KW-0418">Kinase</keyword>
<keyword evidence="7" id="KW-0808">Transferase</keyword>
<dbReference type="SMART" id="SM00388">
    <property type="entry name" value="HisKA"/>
    <property type="match status" value="1"/>
</dbReference>
<feature type="domain" description="HAMP" evidence="17">
    <location>
        <begin position="187"/>
        <end position="238"/>
    </location>
</feature>
<dbReference type="OrthoDB" id="9804645at2"/>
<dbReference type="CDD" id="cd06225">
    <property type="entry name" value="HAMP"/>
    <property type="match status" value="1"/>
</dbReference>